<comment type="caution">
    <text evidence="1">The sequence shown here is derived from an EMBL/GenBank/DDBJ whole genome shotgun (WGS) entry which is preliminary data.</text>
</comment>
<proteinExistence type="predicted"/>
<reference evidence="1" key="2">
    <citation type="journal article" date="2022" name="New Phytol.">
        <title>Evolutionary transition to the ectomycorrhizal habit in the genomes of a hyperdiverse lineage of mushroom-forming fungi.</title>
        <authorList>
            <person name="Looney B."/>
            <person name="Miyauchi S."/>
            <person name="Morin E."/>
            <person name="Drula E."/>
            <person name="Courty P.E."/>
            <person name="Kohler A."/>
            <person name="Kuo A."/>
            <person name="LaButti K."/>
            <person name="Pangilinan J."/>
            <person name="Lipzen A."/>
            <person name="Riley R."/>
            <person name="Andreopoulos W."/>
            <person name="He G."/>
            <person name="Johnson J."/>
            <person name="Nolan M."/>
            <person name="Tritt A."/>
            <person name="Barry K.W."/>
            <person name="Grigoriev I.V."/>
            <person name="Nagy L.G."/>
            <person name="Hibbett D."/>
            <person name="Henrissat B."/>
            <person name="Matheny P.B."/>
            <person name="Labbe J."/>
            <person name="Martin F.M."/>
        </authorList>
    </citation>
    <scope>NUCLEOTIDE SEQUENCE</scope>
    <source>
        <strain evidence="1">FP105234-sp</strain>
    </source>
</reference>
<dbReference type="EMBL" id="MU275877">
    <property type="protein sequence ID" value="KAI0049145.1"/>
    <property type="molecule type" value="Genomic_DNA"/>
</dbReference>
<sequence length="376" mass="39745">MVFLSKLGLLFAAGAALCLRAHAQAFPVPSITPAQQVAAQVAVVQLAQSDAGKNNLTSDVAKAAAVAAGIAQNFTTIGAQLLIIDNDNLQPQKFFPQWQVFRDTYLSLLQLAKNQASAIAGYADEFNAGILSIVTNDGIESDQKIAILNSFIAQSTTFQNNSDILAIQFATLASNLTEFTGNFANFARNRTVGDNSTINDLLQQIAELETEVSKIEISMVALGIAMGSTLLGSGALLVFLPEFAPAIIIGAAIAEGILAGTEIGLAVAIAVDNNKIGSLENRVNQLRADISLINGVQSRLNDTATNDIPVMAAHLSMFTQVWQDVADDCTKLIGWLEGGANNTNQPIVLTVFLAQATTIYDSMSDALTQYATQVPI</sequence>
<dbReference type="Proteomes" id="UP000814033">
    <property type="component" value="Unassembled WGS sequence"/>
</dbReference>
<accession>A0ACB8RYJ1</accession>
<protein>
    <submittedName>
        <fullName evidence="1">Uncharacterized protein</fullName>
    </submittedName>
</protein>
<gene>
    <name evidence="1" type="ORF">FA95DRAFT_1604675</name>
</gene>
<keyword evidence="2" id="KW-1185">Reference proteome</keyword>
<evidence type="ECO:0000313" key="1">
    <source>
        <dbReference type="EMBL" id="KAI0049145.1"/>
    </source>
</evidence>
<organism evidence="1 2">
    <name type="scientific">Auriscalpium vulgare</name>
    <dbReference type="NCBI Taxonomy" id="40419"/>
    <lineage>
        <taxon>Eukaryota</taxon>
        <taxon>Fungi</taxon>
        <taxon>Dikarya</taxon>
        <taxon>Basidiomycota</taxon>
        <taxon>Agaricomycotina</taxon>
        <taxon>Agaricomycetes</taxon>
        <taxon>Russulales</taxon>
        <taxon>Auriscalpiaceae</taxon>
        <taxon>Auriscalpium</taxon>
    </lineage>
</organism>
<evidence type="ECO:0000313" key="2">
    <source>
        <dbReference type="Proteomes" id="UP000814033"/>
    </source>
</evidence>
<name>A0ACB8RYJ1_9AGAM</name>
<reference evidence="1" key="1">
    <citation type="submission" date="2021-02" db="EMBL/GenBank/DDBJ databases">
        <authorList>
            <consortium name="DOE Joint Genome Institute"/>
            <person name="Ahrendt S."/>
            <person name="Looney B.P."/>
            <person name="Miyauchi S."/>
            <person name="Morin E."/>
            <person name="Drula E."/>
            <person name="Courty P.E."/>
            <person name="Chicoki N."/>
            <person name="Fauchery L."/>
            <person name="Kohler A."/>
            <person name="Kuo A."/>
            <person name="Labutti K."/>
            <person name="Pangilinan J."/>
            <person name="Lipzen A."/>
            <person name="Riley R."/>
            <person name="Andreopoulos W."/>
            <person name="He G."/>
            <person name="Johnson J."/>
            <person name="Barry K.W."/>
            <person name="Grigoriev I.V."/>
            <person name="Nagy L."/>
            <person name="Hibbett D."/>
            <person name="Henrissat B."/>
            <person name="Matheny P.B."/>
            <person name="Labbe J."/>
            <person name="Martin F."/>
        </authorList>
    </citation>
    <scope>NUCLEOTIDE SEQUENCE</scope>
    <source>
        <strain evidence="1">FP105234-sp</strain>
    </source>
</reference>